<comment type="caution">
    <text evidence="3">The sequence shown here is derived from an EMBL/GenBank/DDBJ whole genome shotgun (WGS) entry which is preliminary data.</text>
</comment>
<dbReference type="GO" id="GO:0016757">
    <property type="term" value="F:glycosyltransferase activity"/>
    <property type="evidence" value="ECO:0007669"/>
    <property type="project" value="InterPro"/>
</dbReference>
<dbReference type="Proteomes" id="UP000276389">
    <property type="component" value="Unassembled WGS sequence"/>
</dbReference>
<dbReference type="RefSeq" id="WP_125915511.1">
    <property type="nucleotide sequence ID" value="NZ_RWHU01000011.1"/>
</dbReference>
<dbReference type="InterPro" id="IPR050834">
    <property type="entry name" value="Glycosyltransf_2"/>
</dbReference>
<dbReference type="InterPro" id="IPR001296">
    <property type="entry name" value="Glyco_trans_1"/>
</dbReference>
<dbReference type="SUPFAM" id="SSF53448">
    <property type="entry name" value="Nucleotide-diphospho-sugar transferases"/>
    <property type="match status" value="1"/>
</dbReference>
<name>A0A428LHD3_9ENTR</name>
<dbReference type="SUPFAM" id="SSF53756">
    <property type="entry name" value="UDP-Glycosyltransferase/glycogen phosphorylase"/>
    <property type="match status" value="1"/>
</dbReference>
<evidence type="ECO:0000313" key="3">
    <source>
        <dbReference type="EMBL" id="RSK63480.1"/>
    </source>
</evidence>
<feature type="domain" description="Glycosyltransferase 2-like" evidence="2">
    <location>
        <begin position="399"/>
        <end position="493"/>
    </location>
</feature>
<dbReference type="PANTHER" id="PTHR43685">
    <property type="entry name" value="GLYCOSYLTRANSFERASE"/>
    <property type="match status" value="1"/>
</dbReference>
<proteinExistence type="predicted"/>
<accession>A0A428LHD3</accession>
<keyword evidence="3" id="KW-0808">Transferase</keyword>
<evidence type="ECO:0000313" key="4">
    <source>
        <dbReference type="Proteomes" id="UP000276389"/>
    </source>
</evidence>
<dbReference type="InterPro" id="IPR001173">
    <property type="entry name" value="Glyco_trans_2-like"/>
</dbReference>
<sequence length="763" mass="86255">MSFPDTQHPTTLSALQPREQRLISLQEVVQSGAPVTLEDATPDTFAEMSLAFSRRGYRCVAETGVPVTHRFVPLDAEKQRILVTATSDNFHFMQPVMRLMRSQGHWVSELSGNALTQEALLNALRHCDVAWFEWGDGAIIAASKMPKYCRIVCRIHRYELYGEAFLQADWNNVDEVIFVSQSMKKRFITVMGKTLPPQLKMTVLANLTAHLPAIKPSARRNPWHIACVARFAAQKNLVMLLPIMQALVKQDSRYTLFIAGRIEDQCLYESFCELIAVYGLRRNIVICGALAAEKMPAWYADKSFLLSTSYHESQGMGVFEAMLAGLKPVVFHAPGGLAEYLPSDYLFLSLDDAVARIAEGNAQPEQYLREAQALLKQHELPERYTSVWQPAVNDSSLFSIVIPCYNRERYLLPAVCSALNQRDRHYEVVVVDDGSTDGSLETIAHIDDPRLRIVRKAHSNAPDTRNRCIAEARGEYLVWLDSDDLLHPNAVTYYRTLLQRWPQTDVISCGLETLQGEKQYFALFNHAPANWLHQLPHGNFISNPGCCVRRALYAKTGGYDTHYLRAHDYEFWSRAVGVARIAFTPQCNIAYRLHDDNLTGLGKPVDATYEYRIFQSLLKRYRSETLFPGKSRKEIESFIQARRETLAAACDLEHVVLVLNAITTPLEQLLGQIQRLGAQQDKHFHLLIVSDKALPFSSLPVLIADSLEAAPLREYLNATFPQKFCRAFSLHPDSPDHPQMMSDLKHALLNGTPVAPYLHRLCA</sequence>
<dbReference type="Pfam" id="PF00534">
    <property type="entry name" value="Glycos_transf_1"/>
    <property type="match status" value="1"/>
</dbReference>
<dbReference type="Gene3D" id="3.90.550.10">
    <property type="entry name" value="Spore Coat Polysaccharide Biosynthesis Protein SpsA, Chain A"/>
    <property type="match status" value="1"/>
</dbReference>
<organism evidence="3 4">
    <name type="scientific">Enterobacter huaxiensis</name>
    <dbReference type="NCBI Taxonomy" id="2494702"/>
    <lineage>
        <taxon>Bacteria</taxon>
        <taxon>Pseudomonadati</taxon>
        <taxon>Pseudomonadota</taxon>
        <taxon>Gammaproteobacteria</taxon>
        <taxon>Enterobacterales</taxon>
        <taxon>Enterobacteriaceae</taxon>
        <taxon>Enterobacter</taxon>
    </lineage>
</organism>
<gene>
    <name evidence="3" type="ORF">EJE24_21725</name>
</gene>
<evidence type="ECO:0000259" key="1">
    <source>
        <dbReference type="Pfam" id="PF00534"/>
    </source>
</evidence>
<dbReference type="Pfam" id="PF00535">
    <property type="entry name" value="Glycos_transf_2"/>
    <property type="match status" value="1"/>
</dbReference>
<dbReference type="Gene3D" id="3.40.50.2000">
    <property type="entry name" value="Glycogen Phosphorylase B"/>
    <property type="match status" value="2"/>
</dbReference>
<evidence type="ECO:0000259" key="2">
    <source>
        <dbReference type="Pfam" id="PF00535"/>
    </source>
</evidence>
<dbReference type="PANTHER" id="PTHR43685:SF2">
    <property type="entry name" value="GLYCOSYLTRANSFERASE 2-LIKE DOMAIN-CONTAINING PROTEIN"/>
    <property type="match status" value="1"/>
</dbReference>
<dbReference type="AlphaFoldDB" id="A0A428LHD3"/>
<dbReference type="EMBL" id="RWHU01000011">
    <property type="protein sequence ID" value="RSK63480.1"/>
    <property type="molecule type" value="Genomic_DNA"/>
</dbReference>
<reference evidence="3 4" key="1">
    <citation type="submission" date="2018-12" db="EMBL/GenBank/DDBJ databases">
        <title>The Genome Submission of two Enterobacter spp. strains.</title>
        <authorList>
            <person name="Wu W."/>
            <person name="Wei L."/>
            <person name="Feng Y."/>
            <person name="Zong Z."/>
        </authorList>
    </citation>
    <scope>NUCLEOTIDE SEQUENCE [LARGE SCALE GENOMIC DNA]</scope>
    <source>
        <strain evidence="3 4">WCHEHu045002</strain>
    </source>
</reference>
<dbReference type="InterPro" id="IPR029044">
    <property type="entry name" value="Nucleotide-diphossugar_trans"/>
</dbReference>
<feature type="domain" description="Glycosyl transferase family 1" evidence="1">
    <location>
        <begin position="220"/>
        <end position="384"/>
    </location>
</feature>
<protein>
    <submittedName>
        <fullName evidence="3">Glycosyltransferase</fullName>
    </submittedName>
</protein>
<dbReference type="CDD" id="cd03801">
    <property type="entry name" value="GT4_PimA-like"/>
    <property type="match status" value="1"/>
</dbReference>